<evidence type="ECO:0000256" key="11">
    <source>
        <dbReference type="SAM" id="SignalP"/>
    </source>
</evidence>
<comment type="pathway">
    <text evidence="2">Secondary metabolite biosynthesis.</text>
</comment>
<evidence type="ECO:0000256" key="8">
    <source>
        <dbReference type="ARBA" id="ARBA00023033"/>
    </source>
</evidence>
<feature type="binding site" description="axial binding residue" evidence="9">
    <location>
        <position position="447"/>
    </location>
    <ligand>
        <name>heme</name>
        <dbReference type="ChEBI" id="CHEBI:30413"/>
    </ligand>
    <ligandPart>
        <name>Fe</name>
        <dbReference type="ChEBI" id="CHEBI:18248"/>
    </ligandPart>
</feature>
<evidence type="ECO:0000256" key="9">
    <source>
        <dbReference type="PIRSR" id="PIRSR602401-1"/>
    </source>
</evidence>
<evidence type="ECO:0000313" key="12">
    <source>
        <dbReference type="EMBL" id="KAF7419315.1"/>
    </source>
</evidence>
<keyword evidence="13" id="KW-1185">Reference proteome</keyword>
<name>A0A8H7DM47_PLEOS</name>
<dbReference type="PANTHER" id="PTHR46300">
    <property type="entry name" value="P450, PUTATIVE (EUROFUNG)-RELATED-RELATED"/>
    <property type="match status" value="1"/>
</dbReference>
<dbReference type="GO" id="GO:0020037">
    <property type="term" value="F:heme binding"/>
    <property type="evidence" value="ECO:0007669"/>
    <property type="project" value="InterPro"/>
</dbReference>
<evidence type="ECO:0000313" key="13">
    <source>
        <dbReference type="Proteomes" id="UP000623687"/>
    </source>
</evidence>
<dbReference type="EMBL" id="JACETU010000010">
    <property type="protein sequence ID" value="KAF7419315.1"/>
    <property type="molecule type" value="Genomic_DNA"/>
</dbReference>
<evidence type="ECO:0000256" key="3">
    <source>
        <dbReference type="ARBA" id="ARBA00010617"/>
    </source>
</evidence>
<comment type="caution">
    <text evidence="12">The sequence shown here is derived from an EMBL/GenBank/DDBJ whole genome shotgun (WGS) entry which is preliminary data.</text>
</comment>
<evidence type="ECO:0000256" key="1">
    <source>
        <dbReference type="ARBA" id="ARBA00001971"/>
    </source>
</evidence>
<dbReference type="Pfam" id="PF00067">
    <property type="entry name" value="p450"/>
    <property type="match status" value="1"/>
</dbReference>
<dbReference type="Proteomes" id="UP000623687">
    <property type="component" value="Unassembled WGS sequence"/>
</dbReference>
<accession>A0A8H7DM47</accession>
<dbReference type="PROSITE" id="PS00086">
    <property type="entry name" value="CYTOCHROME_P450"/>
    <property type="match status" value="1"/>
</dbReference>
<evidence type="ECO:0000256" key="6">
    <source>
        <dbReference type="ARBA" id="ARBA00023002"/>
    </source>
</evidence>
<protein>
    <recommendedName>
        <fullName evidence="14">Cytochrome P450</fullName>
    </recommendedName>
</protein>
<dbReference type="GeneID" id="59371743"/>
<reference evidence="12" key="1">
    <citation type="submission" date="2019-07" db="EMBL/GenBank/DDBJ databases">
        <authorList>
            <person name="Palmer J.M."/>
        </authorList>
    </citation>
    <scope>NUCLEOTIDE SEQUENCE</scope>
    <source>
        <strain evidence="12">PC9</strain>
    </source>
</reference>
<feature type="signal peptide" evidence="11">
    <location>
        <begin position="1"/>
        <end position="16"/>
    </location>
</feature>
<dbReference type="AlphaFoldDB" id="A0A8H7DM47"/>
<keyword evidence="6 10" id="KW-0560">Oxidoreductase</keyword>
<dbReference type="RefSeq" id="XP_036626169.1">
    <property type="nucleotide sequence ID" value="XM_036771548.1"/>
</dbReference>
<dbReference type="OrthoDB" id="2789670at2759"/>
<evidence type="ECO:0000256" key="2">
    <source>
        <dbReference type="ARBA" id="ARBA00005179"/>
    </source>
</evidence>
<sequence>MLWTFVTLVAATSVLCLIKWCATKLSNRRKELYHPGPKPLPIIGNALDIPKVSPWREYAGWRQQYGKFSTRPRRDIIHLSALGKHIVVVNSIEKAVDLLDKRSSNYSDRPDIPMANMTGWTAINIGLIHYGELWRRHRRLFHQKFRQNAVSEFRPLQTSKIQVLLRNLLENPEEFSLHVRNFPASVIMAATYGYEIAPRNDPIVTLVDEASTMITEHIFLGSQLVNVFPVLRHIPDWMPGAAFKKIARDCHNKVNEMMDTPFYAVKEQMAKGEAMPSWTSELLQDHDAKKRGEEGEYLIKSVAATAFAVAADTSASSLASFILAMVLYPDVLAKAQAELDSVVGNTRLPNFGDRDSMPYIDALCHEIFRWSPAVPLGVPHAALEDDIYDGRLIPAGTMILSNIWAMSRDERMYDQPSKFMPERFLNADGTEVTHDPLPTFGFGRRICVGRHLADDTLWIAVATMVSCFNFTKAKDAFGKEIDVTGEFDDKLISHPRPFKCSITPRSDAAVKLIKTSV</sequence>
<dbReference type="InterPro" id="IPR002401">
    <property type="entry name" value="Cyt_P450_E_grp-I"/>
</dbReference>
<dbReference type="SUPFAM" id="SSF48264">
    <property type="entry name" value="Cytochrome P450"/>
    <property type="match status" value="1"/>
</dbReference>
<dbReference type="InterPro" id="IPR001128">
    <property type="entry name" value="Cyt_P450"/>
</dbReference>
<keyword evidence="5 9" id="KW-0479">Metal-binding</keyword>
<dbReference type="VEuPathDB" id="FungiDB:PC9H_001902"/>
<proteinExistence type="inferred from homology"/>
<dbReference type="PANTHER" id="PTHR46300:SF7">
    <property type="entry name" value="P450, PUTATIVE (EUROFUNG)-RELATED"/>
    <property type="match status" value="1"/>
</dbReference>
<evidence type="ECO:0008006" key="14">
    <source>
        <dbReference type="Google" id="ProtNLM"/>
    </source>
</evidence>
<keyword evidence="8 10" id="KW-0503">Monooxygenase</keyword>
<evidence type="ECO:0000256" key="5">
    <source>
        <dbReference type="ARBA" id="ARBA00022723"/>
    </source>
</evidence>
<comment type="similarity">
    <text evidence="3 10">Belongs to the cytochrome P450 family.</text>
</comment>
<dbReference type="InterPro" id="IPR036396">
    <property type="entry name" value="Cyt_P450_sf"/>
</dbReference>
<dbReference type="InterPro" id="IPR017972">
    <property type="entry name" value="Cyt_P450_CS"/>
</dbReference>
<dbReference type="GO" id="GO:0004497">
    <property type="term" value="F:monooxygenase activity"/>
    <property type="evidence" value="ECO:0007669"/>
    <property type="project" value="UniProtKB-KW"/>
</dbReference>
<organism evidence="12 13">
    <name type="scientific">Pleurotus ostreatus</name>
    <name type="common">Oyster mushroom</name>
    <name type="synonym">White-rot fungus</name>
    <dbReference type="NCBI Taxonomy" id="5322"/>
    <lineage>
        <taxon>Eukaryota</taxon>
        <taxon>Fungi</taxon>
        <taxon>Dikarya</taxon>
        <taxon>Basidiomycota</taxon>
        <taxon>Agaricomycotina</taxon>
        <taxon>Agaricomycetes</taxon>
        <taxon>Agaricomycetidae</taxon>
        <taxon>Agaricales</taxon>
        <taxon>Pleurotineae</taxon>
        <taxon>Pleurotaceae</taxon>
        <taxon>Pleurotus</taxon>
    </lineage>
</organism>
<dbReference type="Gene3D" id="1.10.630.10">
    <property type="entry name" value="Cytochrome P450"/>
    <property type="match status" value="1"/>
</dbReference>
<dbReference type="GO" id="GO:0005506">
    <property type="term" value="F:iron ion binding"/>
    <property type="evidence" value="ECO:0007669"/>
    <property type="project" value="InterPro"/>
</dbReference>
<comment type="cofactor">
    <cofactor evidence="1 9">
        <name>heme</name>
        <dbReference type="ChEBI" id="CHEBI:30413"/>
    </cofactor>
</comment>
<evidence type="ECO:0000256" key="4">
    <source>
        <dbReference type="ARBA" id="ARBA00022617"/>
    </source>
</evidence>
<feature type="chain" id="PRO_5034167910" description="Cytochrome P450" evidence="11">
    <location>
        <begin position="17"/>
        <end position="517"/>
    </location>
</feature>
<evidence type="ECO:0000256" key="10">
    <source>
        <dbReference type="RuleBase" id="RU000461"/>
    </source>
</evidence>
<dbReference type="InterPro" id="IPR050364">
    <property type="entry name" value="Cytochrome_P450_fung"/>
</dbReference>
<evidence type="ECO:0000256" key="7">
    <source>
        <dbReference type="ARBA" id="ARBA00023004"/>
    </source>
</evidence>
<dbReference type="GO" id="GO:0016705">
    <property type="term" value="F:oxidoreductase activity, acting on paired donors, with incorporation or reduction of molecular oxygen"/>
    <property type="evidence" value="ECO:0007669"/>
    <property type="project" value="InterPro"/>
</dbReference>
<keyword evidence="4 9" id="KW-0349">Heme</keyword>
<gene>
    <name evidence="12" type="ORF">PC9H_001902</name>
</gene>
<keyword evidence="7 9" id="KW-0408">Iron</keyword>
<dbReference type="PRINTS" id="PR00463">
    <property type="entry name" value="EP450I"/>
</dbReference>
<keyword evidence="11" id="KW-0732">Signal</keyword>
<dbReference type="CDD" id="cd11065">
    <property type="entry name" value="CYP64-like"/>
    <property type="match status" value="1"/>
</dbReference>